<dbReference type="EMBL" id="JBAKIA010000001">
    <property type="protein sequence ID" value="MEJ8472968.1"/>
    <property type="molecule type" value="Genomic_DNA"/>
</dbReference>
<evidence type="ECO:0000259" key="3">
    <source>
        <dbReference type="Pfam" id="PF02826"/>
    </source>
</evidence>
<dbReference type="Gene3D" id="3.40.50.720">
    <property type="entry name" value="NAD(P)-binding Rossmann-like Domain"/>
    <property type="match status" value="2"/>
</dbReference>
<gene>
    <name evidence="4" type="ORF">V6575_02610</name>
</gene>
<comment type="caution">
    <text evidence="4">The sequence shown here is derived from an EMBL/GenBank/DDBJ whole genome shotgun (WGS) entry which is preliminary data.</text>
</comment>
<feature type="domain" description="D-isomer specific 2-hydroxyacid dehydrogenase NAD-binding" evidence="3">
    <location>
        <begin position="116"/>
        <end position="287"/>
    </location>
</feature>
<evidence type="ECO:0000256" key="2">
    <source>
        <dbReference type="ARBA" id="ARBA00023027"/>
    </source>
</evidence>
<dbReference type="SUPFAM" id="SSF51735">
    <property type="entry name" value="NAD(P)-binding Rossmann-fold domains"/>
    <property type="match status" value="1"/>
</dbReference>
<dbReference type="PANTHER" id="PTHR43333:SF1">
    <property type="entry name" value="D-ISOMER SPECIFIC 2-HYDROXYACID DEHYDROGENASE NAD-BINDING DOMAIN-CONTAINING PROTEIN"/>
    <property type="match status" value="1"/>
</dbReference>
<evidence type="ECO:0000313" key="4">
    <source>
        <dbReference type="EMBL" id="MEJ8472968.1"/>
    </source>
</evidence>
<accession>A0ABU8TFP3</accession>
<protein>
    <submittedName>
        <fullName evidence="4">Glyoxylate/hydroxypyruvate reductase A</fullName>
    </submittedName>
</protein>
<evidence type="ECO:0000313" key="5">
    <source>
        <dbReference type="Proteomes" id="UP001385499"/>
    </source>
</evidence>
<organism evidence="4 5">
    <name type="scientific">Roseibium algae</name>
    <dbReference type="NCBI Taxonomy" id="3123038"/>
    <lineage>
        <taxon>Bacteria</taxon>
        <taxon>Pseudomonadati</taxon>
        <taxon>Pseudomonadota</taxon>
        <taxon>Alphaproteobacteria</taxon>
        <taxon>Hyphomicrobiales</taxon>
        <taxon>Stappiaceae</taxon>
        <taxon>Roseibium</taxon>
    </lineage>
</organism>
<reference evidence="4 5" key="1">
    <citation type="submission" date="2024-02" db="EMBL/GenBank/DDBJ databases">
        <title>Roseibium algae sp. nov., isolated from marine alga (Grateloupia sp.), showing potential in myo-inositol conversion.</title>
        <authorList>
            <person name="Wang Y."/>
        </authorList>
    </citation>
    <scope>NUCLEOTIDE SEQUENCE [LARGE SCALE GENOMIC DNA]</scope>
    <source>
        <strain evidence="4 5">H3510</strain>
    </source>
</reference>
<dbReference type="PANTHER" id="PTHR43333">
    <property type="entry name" value="2-HACID_DH_C DOMAIN-CONTAINING PROTEIN"/>
    <property type="match status" value="1"/>
</dbReference>
<dbReference type="InterPro" id="IPR006140">
    <property type="entry name" value="D-isomer_DH_NAD-bd"/>
</dbReference>
<evidence type="ECO:0000256" key="1">
    <source>
        <dbReference type="ARBA" id="ARBA00023002"/>
    </source>
</evidence>
<keyword evidence="2" id="KW-0520">NAD</keyword>
<name>A0ABU8TFP3_9HYPH</name>
<dbReference type="Pfam" id="PF02826">
    <property type="entry name" value="2-Hacid_dh_C"/>
    <property type="match status" value="1"/>
</dbReference>
<dbReference type="CDD" id="cd12164">
    <property type="entry name" value="GDH_like_2"/>
    <property type="match status" value="1"/>
</dbReference>
<proteinExistence type="predicted"/>
<sequence length="322" mass="34840">MSINSPITQKVLPLVARAEPDELSLWCEHLSQALAPTHTVKLLAELSVDECQAAEVAIVANPDPKDLQSLPNLKWVQSLWAGVEHMAAELPQDGPAIVRMIDPQMANTMSEAVLAWTLYLHRDMPRYAKQQSTKIWREHALELPSDRTVTVLGLGNLGKRSALRLKANGFTVCGWSRSAKTIEGVETHSGADGLAKVLSKTDIAVLLMPLTDDTRGLINEQALAHMPKGASLINFARGPIIDDTALIAALDSGQINHAVLDVFASEPLSESNPYWSHPSVTVLPHISAPTIHSTAAKIVAENVAAFAQTGKVPESVDRQRGY</sequence>
<dbReference type="SUPFAM" id="SSF52283">
    <property type="entry name" value="Formate/glycerate dehydrogenase catalytic domain-like"/>
    <property type="match status" value="1"/>
</dbReference>
<dbReference type="InterPro" id="IPR036291">
    <property type="entry name" value="NAD(P)-bd_dom_sf"/>
</dbReference>
<keyword evidence="5" id="KW-1185">Reference proteome</keyword>
<keyword evidence="1" id="KW-0560">Oxidoreductase</keyword>
<dbReference type="Proteomes" id="UP001385499">
    <property type="component" value="Unassembled WGS sequence"/>
</dbReference>
<dbReference type="RefSeq" id="WP_340272468.1">
    <property type="nucleotide sequence ID" value="NZ_JBAKIA010000001.1"/>
</dbReference>